<dbReference type="GO" id="GO:0016787">
    <property type="term" value="F:hydrolase activity"/>
    <property type="evidence" value="ECO:0007669"/>
    <property type="project" value="UniProtKB-KW"/>
</dbReference>
<dbReference type="EMBL" id="CP027850">
    <property type="protein sequence ID" value="AVQ01522.1"/>
    <property type="molecule type" value="Genomic_DNA"/>
</dbReference>
<name>A0ABN5IR84_9CAUL</name>
<dbReference type="RefSeq" id="WP_013078416.1">
    <property type="nucleotide sequence ID" value="NZ_CP027850.1"/>
</dbReference>
<dbReference type="Pfam" id="PF00144">
    <property type="entry name" value="Beta-lactamase"/>
    <property type="match status" value="1"/>
</dbReference>
<accession>A0ABN5IR84</accession>
<keyword evidence="4" id="KW-0378">Hydrolase</keyword>
<protein>
    <submittedName>
        <fullName evidence="4">Serine hydrolase</fullName>
    </submittedName>
</protein>
<dbReference type="InterPro" id="IPR011990">
    <property type="entry name" value="TPR-like_helical_dom_sf"/>
</dbReference>
<dbReference type="PANTHER" id="PTHR46825:SF9">
    <property type="entry name" value="BETA-LACTAMASE-RELATED DOMAIN-CONTAINING PROTEIN"/>
    <property type="match status" value="1"/>
</dbReference>
<dbReference type="PANTHER" id="PTHR46825">
    <property type="entry name" value="D-ALANYL-D-ALANINE-CARBOXYPEPTIDASE/ENDOPEPTIDASE AMPH"/>
    <property type="match status" value="1"/>
</dbReference>
<dbReference type="Proteomes" id="UP000240527">
    <property type="component" value="Chromosome"/>
</dbReference>
<evidence type="ECO:0000256" key="1">
    <source>
        <dbReference type="PROSITE-ProRule" id="PRU00339"/>
    </source>
</evidence>
<proteinExistence type="predicted"/>
<dbReference type="InterPro" id="IPR012338">
    <property type="entry name" value="Beta-lactam/transpept-like"/>
</dbReference>
<dbReference type="Gene3D" id="3.40.710.10">
    <property type="entry name" value="DD-peptidase/beta-lactamase superfamily"/>
    <property type="match status" value="1"/>
</dbReference>
<feature type="signal peptide" evidence="2">
    <location>
        <begin position="1"/>
        <end position="19"/>
    </location>
</feature>
<feature type="chain" id="PRO_5046531105" evidence="2">
    <location>
        <begin position="20"/>
        <end position="494"/>
    </location>
</feature>
<dbReference type="InterPro" id="IPR050491">
    <property type="entry name" value="AmpC-like"/>
</dbReference>
<evidence type="ECO:0000313" key="5">
    <source>
        <dbReference type="Proteomes" id="UP000240527"/>
    </source>
</evidence>
<keyword evidence="1" id="KW-0802">TPR repeat</keyword>
<dbReference type="InterPro" id="IPR019734">
    <property type="entry name" value="TPR_rpt"/>
</dbReference>
<sequence>MLSMLALLAAIVLAGPARAETPTEKLDAYYNNLAAEGRLNGAVLVAQDGKVVYAKGFGQADFEVGKANTLDTAFETASISKVFTATAVLQMVERGKVDLDSPISRYLKDFPYPAITVRQLLSHSSGMSDQDLEPSMRAYAKTIAPRPMGQADLVPALQAGKVAFKLKPGERWWYANIGYQLLARLVETVSGQTFDAYVRDRIARPAGMTHTSVVSAAHPSTSAAPYDYEPRYAAIRTRLKDEPSNVMGAAGVVTTVGDLLKFDQALRANKLLGPKTQAIAYTPDRLADGQPVSVWLDIGGMGPAEDGLGWFVFKDRTHGKVVWHTGGAPGCATIFLRALDEKRTVIVLDNTNSEGLYKAGLSALRILDGEPPLNAPLNLARIYARTLSAQGPDAAFARLATLRDDTSRYVLRENDLNNLAYKMLEDGRLPLALEAFKVNAALFPASDNVWNSYAEALEKAGRLGDALALHRKAVTLNPDNADSKAAIARLSATP</sequence>
<dbReference type="InterPro" id="IPR001466">
    <property type="entry name" value="Beta-lactam-related"/>
</dbReference>
<evidence type="ECO:0000256" key="2">
    <source>
        <dbReference type="SAM" id="SignalP"/>
    </source>
</evidence>
<feature type="domain" description="Beta-lactamase-related" evidence="3">
    <location>
        <begin position="32"/>
        <end position="354"/>
    </location>
</feature>
<gene>
    <name evidence="4" type="ORF">B7G68_06425</name>
</gene>
<dbReference type="PROSITE" id="PS50005">
    <property type="entry name" value="TPR"/>
    <property type="match status" value="1"/>
</dbReference>
<evidence type="ECO:0000259" key="3">
    <source>
        <dbReference type="Pfam" id="PF00144"/>
    </source>
</evidence>
<dbReference type="SUPFAM" id="SSF48452">
    <property type="entry name" value="TPR-like"/>
    <property type="match status" value="1"/>
</dbReference>
<dbReference type="Gene3D" id="1.25.40.10">
    <property type="entry name" value="Tetratricopeptide repeat domain"/>
    <property type="match status" value="1"/>
</dbReference>
<keyword evidence="2" id="KW-0732">Signal</keyword>
<dbReference type="SUPFAM" id="SSF56601">
    <property type="entry name" value="beta-lactamase/transpeptidase-like"/>
    <property type="match status" value="1"/>
</dbReference>
<feature type="repeat" description="TPR" evidence="1">
    <location>
        <begin position="447"/>
        <end position="480"/>
    </location>
</feature>
<reference evidence="4 5" key="1">
    <citation type="journal article" date="2015" name="Biotechnol. Bioeng.">
        <title>Genome sequence and phenotypic characterization of Caulobacter segnis.</title>
        <authorList>
            <person name="Patel S."/>
            <person name="Fletcher B."/>
            <person name="Scott D.C."/>
            <person name="Ely B."/>
        </authorList>
    </citation>
    <scope>NUCLEOTIDE SEQUENCE [LARGE SCALE GENOMIC DNA]</scope>
    <source>
        <strain evidence="4 5">TK0059</strain>
    </source>
</reference>
<organism evidence="4 5">
    <name type="scientific">Caulobacter segnis</name>
    <dbReference type="NCBI Taxonomy" id="88688"/>
    <lineage>
        <taxon>Bacteria</taxon>
        <taxon>Pseudomonadati</taxon>
        <taxon>Pseudomonadota</taxon>
        <taxon>Alphaproteobacteria</taxon>
        <taxon>Caulobacterales</taxon>
        <taxon>Caulobacteraceae</taxon>
        <taxon>Caulobacter</taxon>
    </lineage>
</organism>
<evidence type="ECO:0000313" key="4">
    <source>
        <dbReference type="EMBL" id="AVQ01522.1"/>
    </source>
</evidence>
<keyword evidence="5" id="KW-1185">Reference proteome</keyword>